<proteinExistence type="inferred from homology"/>
<dbReference type="InterPro" id="IPR018202">
    <property type="entry name" value="Ser_caboxypep_ser_AS"/>
</dbReference>
<dbReference type="FunFam" id="3.40.50.1820:FF:000163">
    <property type="entry name" value="Carboxypeptidase"/>
    <property type="match status" value="1"/>
</dbReference>
<dbReference type="InterPro" id="IPR033124">
    <property type="entry name" value="Ser_caboxypep_his_AS"/>
</dbReference>
<comment type="subcellular location">
    <subcellularLocation>
        <location evidence="1">Secreted</location>
    </subcellularLocation>
</comment>
<evidence type="ECO:0000256" key="8">
    <source>
        <dbReference type="RuleBase" id="RU361156"/>
    </source>
</evidence>
<keyword evidence="7" id="KW-0325">Glycoprotein</keyword>
<dbReference type="GO" id="GO:0004185">
    <property type="term" value="F:serine-type carboxypeptidase activity"/>
    <property type="evidence" value="ECO:0007669"/>
    <property type="project" value="UniProtKB-UniRule"/>
</dbReference>
<evidence type="ECO:0000256" key="6">
    <source>
        <dbReference type="ARBA" id="ARBA00022801"/>
    </source>
</evidence>
<keyword evidence="11" id="KW-1185">Reference proteome</keyword>
<evidence type="ECO:0000256" key="9">
    <source>
        <dbReference type="SAM" id="Phobius"/>
    </source>
</evidence>
<gene>
    <name evidence="10" type="ORF">FNV43_RR26928</name>
</gene>
<accession>A0A8K0GMZ5</accession>
<evidence type="ECO:0000256" key="5">
    <source>
        <dbReference type="ARBA" id="ARBA00022670"/>
    </source>
</evidence>
<evidence type="ECO:0000256" key="7">
    <source>
        <dbReference type="ARBA" id="ARBA00023180"/>
    </source>
</evidence>
<dbReference type="EC" id="3.4.16.-" evidence="8"/>
<dbReference type="Pfam" id="PF00450">
    <property type="entry name" value="Peptidase_S10"/>
    <property type="match status" value="1"/>
</dbReference>
<evidence type="ECO:0000256" key="3">
    <source>
        <dbReference type="ARBA" id="ARBA00022525"/>
    </source>
</evidence>
<dbReference type="SUPFAM" id="SSF53474">
    <property type="entry name" value="alpha/beta-Hydrolases"/>
    <property type="match status" value="1"/>
</dbReference>
<name>A0A8K0GMZ5_9ROSA</name>
<organism evidence="10 11">
    <name type="scientific">Rhamnella rubrinervis</name>
    <dbReference type="NCBI Taxonomy" id="2594499"/>
    <lineage>
        <taxon>Eukaryota</taxon>
        <taxon>Viridiplantae</taxon>
        <taxon>Streptophyta</taxon>
        <taxon>Embryophyta</taxon>
        <taxon>Tracheophyta</taxon>
        <taxon>Spermatophyta</taxon>
        <taxon>Magnoliopsida</taxon>
        <taxon>eudicotyledons</taxon>
        <taxon>Gunneridae</taxon>
        <taxon>Pentapetalae</taxon>
        <taxon>rosids</taxon>
        <taxon>fabids</taxon>
        <taxon>Rosales</taxon>
        <taxon>Rhamnaceae</taxon>
        <taxon>rhamnoid group</taxon>
        <taxon>Rhamneae</taxon>
        <taxon>Rhamnella</taxon>
    </lineage>
</organism>
<dbReference type="AlphaFoldDB" id="A0A8K0GMZ5"/>
<evidence type="ECO:0000256" key="1">
    <source>
        <dbReference type="ARBA" id="ARBA00004613"/>
    </source>
</evidence>
<keyword evidence="9" id="KW-0812">Transmembrane</keyword>
<dbReference type="Proteomes" id="UP000796880">
    <property type="component" value="Unassembled WGS sequence"/>
</dbReference>
<dbReference type="PANTHER" id="PTHR11802">
    <property type="entry name" value="SERINE PROTEASE FAMILY S10 SERINE CARBOXYPEPTIDASE"/>
    <property type="match status" value="1"/>
</dbReference>
<dbReference type="GO" id="GO:0005576">
    <property type="term" value="C:extracellular region"/>
    <property type="evidence" value="ECO:0007669"/>
    <property type="project" value="UniProtKB-SubCell"/>
</dbReference>
<keyword evidence="3" id="KW-0964">Secreted</keyword>
<reference evidence="10" key="1">
    <citation type="submission" date="2020-03" db="EMBL/GenBank/DDBJ databases">
        <title>A high-quality chromosome-level genome assembly of a woody plant with both climbing and erect habits, Rhamnella rubrinervis.</title>
        <authorList>
            <person name="Lu Z."/>
            <person name="Yang Y."/>
            <person name="Zhu X."/>
            <person name="Sun Y."/>
        </authorList>
    </citation>
    <scope>NUCLEOTIDE SEQUENCE</scope>
    <source>
        <strain evidence="10">BYM</strain>
        <tissue evidence="10">Leaf</tissue>
    </source>
</reference>
<evidence type="ECO:0000313" key="10">
    <source>
        <dbReference type="EMBL" id="KAF3432189.1"/>
    </source>
</evidence>
<dbReference type="PROSITE" id="PS00560">
    <property type="entry name" value="CARBOXYPEPT_SER_HIS"/>
    <property type="match status" value="1"/>
</dbReference>
<comment type="caution">
    <text evidence="10">The sequence shown here is derived from an EMBL/GenBank/DDBJ whole genome shotgun (WGS) entry which is preliminary data.</text>
</comment>
<dbReference type="PRINTS" id="PR00724">
    <property type="entry name" value="CRBOXYPTASEC"/>
</dbReference>
<dbReference type="Gene3D" id="3.40.50.1820">
    <property type="entry name" value="alpha/beta hydrolase"/>
    <property type="match status" value="1"/>
</dbReference>
<evidence type="ECO:0000313" key="11">
    <source>
        <dbReference type="Proteomes" id="UP000796880"/>
    </source>
</evidence>
<sequence>MFTPPTLPNSSRKNAPVDSAPTQRLLRASVFALMELATYNLLKLFFFIVLFFFLLDQKPALSTPLFPEEALPTKSGYLTVNRSSGSAVFYTFYEAQNSISPLSQTPLLIWLQGGPGCSSMVGNFFELGPWRVNFHKQPDEPLALEPNSGSWNRIFGLLFLDNPIGTGFSIAATPEEIPRDQNSVSEHLFTAITAFLKSNPSFRSRPLYITGESYAGKYVPAIGYYIVNKNAQLPESSRVNLAGVAIGNGITDPVTQVGTHALNAYFSGFINEKQKVELENLQLEAIRLVEMGNWSEATETRLGLLDLLQNMTGLATLYDYTKKVPYKDDMVTQLLRRKEVAKLLKANESVTFKRCSIMVAIALTEDAMKSVKFMVELLVKKTKVLLYQGNFDLRDGVVATEAWVKTLKWEGIENFMSAERRDWKVNEELAGYVQRWGSLSNVVVLGAGHLVPADQPLSSQAMIEDWVLGNGLFGNVPLDI</sequence>
<keyword evidence="9" id="KW-1133">Transmembrane helix</keyword>
<comment type="similarity">
    <text evidence="2 8">Belongs to the peptidase S10 family.</text>
</comment>
<dbReference type="OrthoDB" id="443318at2759"/>
<dbReference type="PROSITE" id="PS00131">
    <property type="entry name" value="CARBOXYPEPT_SER_SER"/>
    <property type="match status" value="1"/>
</dbReference>
<dbReference type="InterPro" id="IPR029058">
    <property type="entry name" value="AB_hydrolase_fold"/>
</dbReference>
<protein>
    <recommendedName>
        <fullName evidence="8">Carboxypeptidase</fullName>
        <ecNumber evidence="8">3.4.16.-</ecNumber>
    </recommendedName>
</protein>
<keyword evidence="6 8" id="KW-0378">Hydrolase</keyword>
<feature type="transmembrane region" description="Helical" evidence="9">
    <location>
        <begin position="36"/>
        <end position="55"/>
    </location>
</feature>
<dbReference type="GO" id="GO:0006508">
    <property type="term" value="P:proteolysis"/>
    <property type="evidence" value="ECO:0007669"/>
    <property type="project" value="UniProtKB-KW"/>
</dbReference>
<dbReference type="InterPro" id="IPR001563">
    <property type="entry name" value="Peptidase_S10"/>
</dbReference>
<keyword evidence="5 8" id="KW-0645">Protease</keyword>
<dbReference type="EMBL" id="VOIH02000012">
    <property type="protein sequence ID" value="KAF3432189.1"/>
    <property type="molecule type" value="Genomic_DNA"/>
</dbReference>
<keyword evidence="4 8" id="KW-0121">Carboxypeptidase</keyword>
<evidence type="ECO:0000256" key="4">
    <source>
        <dbReference type="ARBA" id="ARBA00022645"/>
    </source>
</evidence>
<dbReference type="PANTHER" id="PTHR11802:SF458">
    <property type="entry name" value="SERINE CARBOXYPEPTIDASE-LIKE 50"/>
    <property type="match status" value="1"/>
</dbReference>
<evidence type="ECO:0000256" key="2">
    <source>
        <dbReference type="ARBA" id="ARBA00009431"/>
    </source>
</evidence>
<keyword evidence="9" id="KW-0472">Membrane</keyword>